<dbReference type="Gene3D" id="3.30.200.20">
    <property type="entry name" value="Phosphorylase Kinase, domain 1"/>
    <property type="match status" value="1"/>
</dbReference>
<reference evidence="2" key="1">
    <citation type="submission" date="2022-12" db="EMBL/GenBank/DDBJ databases">
        <authorList>
            <person name="Krivoruchko A.V."/>
            <person name="Elkin A."/>
        </authorList>
    </citation>
    <scope>NUCLEOTIDE SEQUENCE</scope>
    <source>
        <strain evidence="2">IEGM 1391</strain>
    </source>
</reference>
<dbReference type="CDD" id="cd05154">
    <property type="entry name" value="ACAD10_11_N-like"/>
    <property type="match status" value="1"/>
</dbReference>
<dbReference type="SUPFAM" id="SSF56112">
    <property type="entry name" value="Protein kinase-like (PK-like)"/>
    <property type="match status" value="1"/>
</dbReference>
<organism evidence="2 3">
    <name type="scientific">Rhodococcus ruber</name>
    <dbReference type="NCBI Taxonomy" id="1830"/>
    <lineage>
        <taxon>Bacteria</taxon>
        <taxon>Bacillati</taxon>
        <taxon>Actinomycetota</taxon>
        <taxon>Actinomycetes</taxon>
        <taxon>Mycobacteriales</taxon>
        <taxon>Nocardiaceae</taxon>
        <taxon>Rhodococcus</taxon>
    </lineage>
</organism>
<dbReference type="InterPro" id="IPR041726">
    <property type="entry name" value="ACAD10_11_N"/>
</dbReference>
<feature type="domain" description="Aminoglycoside phosphotransferase" evidence="1">
    <location>
        <begin position="44"/>
        <end position="274"/>
    </location>
</feature>
<sequence>MSTYEIADDPEIADVRPGDEQNWDNLKEYLSGILEVPADAAMEVHQFPNGSANLTFHVVLGETRVVVRRPPRGEIPAGAHDMGREYRVLSRLWQEYPRAPRALGYCEDTTVLGAPFLTTEYRGGAVIRNELPGPMRTILGAGSSVSEAFARAVADLHLVDPAKCGLTGLGRPEGFTARQVRGWRARWEASRPNDDVPVMDELGERFAADIPDPVRVSLVHSDLKLDNCQFRPADPTRVVTVFDWDMTTLGDPLIDLGTALSYWPEAGDAGEAARALWPGQENMGLWTRAHLRDRYAQLTGFDVSRLAWYEAFGSWKTAIALQQLTNRASTGQSSDPRLGAYADIVPIAARAAAETLSI</sequence>
<name>A0ABT4MES5_9NOCA</name>
<evidence type="ECO:0000313" key="2">
    <source>
        <dbReference type="EMBL" id="MCZ4519482.1"/>
    </source>
</evidence>
<protein>
    <submittedName>
        <fullName evidence="2">Phosphotransferase family protein</fullName>
    </submittedName>
</protein>
<dbReference type="InterPro" id="IPR052898">
    <property type="entry name" value="ACAD10-like"/>
</dbReference>
<dbReference type="EMBL" id="JAPWIJ010000005">
    <property type="protein sequence ID" value="MCZ4519482.1"/>
    <property type="molecule type" value="Genomic_DNA"/>
</dbReference>
<dbReference type="InterPro" id="IPR002575">
    <property type="entry name" value="Aminoglycoside_PTrfase"/>
</dbReference>
<evidence type="ECO:0000313" key="3">
    <source>
        <dbReference type="Proteomes" id="UP001081071"/>
    </source>
</evidence>
<dbReference type="PANTHER" id="PTHR47829:SF1">
    <property type="entry name" value="HAD FAMILY PHOSPHATASE"/>
    <property type="match status" value="1"/>
</dbReference>
<evidence type="ECO:0000259" key="1">
    <source>
        <dbReference type="Pfam" id="PF01636"/>
    </source>
</evidence>
<dbReference type="RefSeq" id="WP_269604856.1">
    <property type="nucleotide sequence ID" value="NZ_JAPWIJ010000005.1"/>
</dbReference>
<dbReference type="InterPro" id="IPR011009">
    <property type="entry name" value="Kinase-like_dom_sf"/>
</dbReference>
<accession>A0ABT4MES5</accession>
<dbReference type="Proteomes" id="UP001081071">
    <property type="component" value="Unassembled WGS sequence"/>
</dbReference>
<keyword evidence="3" id="KW-1185">Reference proteome</keyword>
<dbReference type="PANTHER" id="PTHR47829">
    <property type="entry name" value="HYDROLASE, PUTATIVE (AFU_ORTHOLOGUE AFUA_1G12880)-RELATED"/>
    <property type="match status" value="1"/>
</dbReference>
<dbReference type="Gene3D" id="3.90.1200.10">
    <property type="match status" value="1"/>
</dbReference>
<dbReference type="Pfam" id="PF01636">
    <property type="entry name" value="APH"/>
    <property type="match status" value="1"/>
</dbReference>
<comment type="caution">
    <text evidence="2">The sequence shown here is derived from an EMBL/GenBank/DDBJ whole genome shotgun (WGS) entry which is preliminary data.</text>
</comment>
<gene>
    <name evidence="2" type="ORF">O4220_13240</name>
</gene>
<proteinExistence type="predicted"/>